<reference evidence="2 3" key="1">
    <citation type="journal article" date="2018" name="Gigascience">
        <title>Genomes of trombidid mites reveal novel predicted allergens and laterally-transferred genes associated with secondary metabolism.</title>
        <authorList>
            <person name="Dong X."/>
            <person name="Chaisiri K."/>
            <person name="Xia D."/>
            <person name="Armstrong S.D."/>
            <person name="Fang Y."/>
            <person name="Donnelly M.J."/>
            <person name="Kadowaki T."/>
            <person name="McGarry J.W."/>
            <person name="Darby A.C."/>
            <person name="Makepeace B.L."/>
        </authorList>
    </citation>
    <scope>NUCLEOTIDE SEQUENCE [LARGE SCALE GENOMIC DNA]</scope>
    <source>
        <strain evidence="2">UoL-WK</strain>
    </source>
</reference>
<dbReference type="EMBL" id="NCKU01001362">
    <property type="protein sequence ID" value="RWS12309.1"/>
    <property type="molecule type" value="Genomic_DNA"/>
</dbReference>
<organism evidence="2 3">
    <name type="scientific">Dinothrombium tinctorium</name>
    <dbReference type="NCBI Taxonomy" id="1965070"/>
    <lineage>
        <taxon>Eukaryota</taxon>
        <taxon>Metazoa</taxon>
        <taxon>Ecdysozoa</taxon>
        <taxon>Arthropoda</taxon>
        <taxon>Chelicerata</taxon>
        <taxon>Arachnida</taxon>
        <taxon>Acari</taxon>
        <taxon>Acariformes</taxon>
        <taxon>Trombidiformes</taxon>
        <taxon>Prostigmata</taxon>
        <taxon>Anystina</taxon>
        <taxon>Parasitengona</taxon>
        <taxon>Trombidioidea</taxon>
        <taxon>Trombidiidae</taxon>
        <taxon>Dinothrombium</taxon>
    </lineage>
</organism>
<sequence length="286" mass="33059">MQIFITFALTLFLSHLCNSVIKIEHVQVPKSIENDTQTNVVLDCVYTFNENEDNNLVVKWYFNNNTEPIYQWIPNIGSRFVSTYWKSKINLNYALDTENPLTKYRAINLIRPMTELSGNYTCVVMSLTSEDSKASEMIVYAAPKIFDFNYTREIIETQSSLNVTNELSSDMHLNKTDFNKTGATLQCDISQVYPLPEVMIYHVDINGTNLLSLRVKNETKRIGTHSYNVSVSSYVNDQELVQKFGEQKISIFECLVTLPLPEHKPSYKKRITYIRGCIKFRNKLLN</sequence>
<feature type="signal peptide" evidence="1">
    <location>
        <begin position="1"/>
        <end position="19"/>
    </location>
</feature>
<comment type="caution">
    <text evidence="2">The sequence shown here is derived from an EMBL/GenBank/DDBJ whole genome shotgun (WGS) entry which is preliminary data.</text>
</comment>
<feature type="chain" id="PRO_5018652713" description="Ig-like domain-containing protein" evidence="1">
    <location>
        <begin position="20"/>
        <end position="286"/>
    </location>
</feature>
<name>A0A3S3PH49_9ACAR</name>
<dbReference type="Proteomes" id="UP000285301">
    <property type="component" value="Unassembled WGS sequence"/>
</dbReference>
<evidence type="ECO:0000313" key="2">
    <source>
        <dbReference type="EMBL" id="RWS12309.1"/>
    </source>
</evidence>
<proteinExistence type="predicted"/>
<gene>
    <name evidence="2" type="ORF">B4U79_09946</name>
</gene>
<dbReference type="SUPFAM" id="SSF48726">
    <property type="entry name" value="Immunoglobulin"/>
    <property type="match status" value="1"/>
</dbReference>
<protein>
    <recommendedName>
        <fullName evidence="4">Ig-like domain-containing protein</fullName>
    </recommendedName>
</protein>
<dbReference type="AlphaFoldDB" id="A0A3S3PH49"/>
<evidence type="ECO:0000313" key="3">
    <source>
        <dbReference type="Proteomes" id="UP000285301"/>
    </source>
</evidence>
<accession>A0A3S3PH49</accession>
<dbReference type="PANTHER" id="PTHR21261">
    <property type="entry name" value="BEAT PROTEIN"/>
    <property type="match status" value="1"/>
</dbReference>
<dbReference type="InterPro" id="IPR013783">
    <property type="entry name" value="Ig-like_fold"/>
</dbReference>
<dbReference type="InterPro" id="IPR036179">
    <property type="entry name" value="Ig-like_dom_sf"/>
</dbReference>
<dbReference type="STRING" id="1965070.A0A3S3PH49"/>
<evidence type="ECO:0000256" key="1">
    <source>
        <dbReference type="SAM" id="SignalP"/>
    </source>
</evidence>
<evidence type="ECO:0008006" key="4">
    <source>
        <dbReference type="Google" id="ProtNLM"/>
    </source>
</evidence>
<keyword evidence="1" id="KW-0732">Signal</keyword>
<dbReference type="OrthoDB" id="6478865at2759"/>
<dbReference type="Gene3D" id="2.60.40.10">
    <property type="entry name" value="Immunoglobulins"/>
    <property type="match status" value="1"/>
</dbReference>
<dbReference type="PANTHER" id="PTHR21261:SF2">
    <property type="entry name" value="GH04238P-RELATED"/>
    <property type="match status" value="1"/>
</dbReference>
<keyword evidence="3" id="KW-1185">Reference proteome</keyword>